<keyword evidence="2" id="KW-0106">Calcium</keyword>
<dbReference type="InterPro" id="IPR050230">
    <property type="entry name" value="CALM/Myosin/TropC-like"/>
</dbReference>
<dbReference type="GO" id="GO:0016460">
    <property type="term" value="C:myosin II complex"/>
    <property type="evidence" value="ECO:0007669"/>
    <property type="project" value="TreeGrafter"/>
</dbReference>
<feature type="domain" description="EF-hand" evidence="4">
    <location>
        <begin position="225"/>
        <end position="260"/>
    </location>
</feature>
<dbReference type="InterPro" id="IPR011992">
    <property type="entry name" value="EF-hand-dom_pair"/>
</dbReference>
<feature type="compositionally biased region" description="Pro residues" evidence="3">
    <location>
        <begin position="113"/>
        <end position="124"/>
    </location>
</feature>
<dbReference type="Gene3D" id="1.10.238.10">
    <property type="entry name" value="EF-hand"/>
    <property type="match status" value="3"/>
</dbReference>
<dbReference type="PROSITE" id="PS00018">
    <property type="entry name" value="EF_HAND_1"/>
    <property type="match status" value="4"/>
</dbReference>
<dbReference type="InterPro" id="IPR002048">
    <property type="entry name" value="EF_hand_dom"/>
</dbReference>
<feature type="compositionally biased region" description="Basic and acidic residues" evidence="3">
    <location>
        <begin position="28"/>
        <end position="46"/>
    </location>
</feature>
<dbReference type="FunFam" id="1.10.238.10:FF:000178">
    <property type="entry name" value="Calmodulin-2 A"/>
    <property type="match status" value="1"/>
</dbReference>
<dbReference type="AlphaFoldDB" id="A0A9C6WYW1"/>
<protein>
    <submittedName>
        <fullName evidence="6">Calmodulin-like isoform X2</fullName>
    </submittedName>
</protein>
<organism evidence="5 6">
    <name type="scientific">Frankliniella occidentalis</name>
    <name type="common">Western flower thrips</name>
    <name type="synonym">Euthrips occidentalis</name>
    <dbReference type="NCBI Taxonomy" id="133901"/>
    <lineage>
        <taxon>Eukaryota</taxon>
        <taxon>Metazoa</taxon>
        <taxon>Ecdysozoa</taxon>
        <taxon>Arthropoda</taxon>
        <taxon>Hexapoda</taxon>
        <taxon>Insecta</taxon>
        <taxon>Pterygota</taxon>
        <taxon>Neoptera</taxon>
        <taxon>Paraneoptera</taxon>
        <taxon>Thysanoptera</taxon>
        <taxon>Terebrantia</taxon>
        <taxon>Thripoidea</taxon>
        <taxon>Thripidae</taxon>
        <taxon>Frankliniella</taxon>
    </lineage>
</organism>
<dbReference type="Proteomes" id="UP000504606">
    <property type="component" value="Unplaced"/>
</dbReference>
<evidence type="ECO:0000256" key="2">
    <source>
        <dbReference type="ARBA" id="ARBA00022837"/>
    </source>
</evidence>
<dbReference type="GeneID" id="113216880"/>
<dbReference type="GO" id="GO:0005509">
    <property type="term" value="F:calcium ion binding"/>
    <property type="evidence" value="ECO:0007669"/>
    <property type="project" value="InterPro"/>
</dbReference>
<feature type="domain" description="EF-hand" evidence="4">
    <location>
        <begin position="261"/>
        <end position="294"/>
    </location>
</feature>
<dbReference type="Pfam" id="PF13499">
    <property type="entry name" value="EF-hand_7"/>
    <property type="match status" value="2"/>
</dbReference>
<dbReference type="PANTHER" id="PTHR23048">
    <property type="entry name" value="MYOSIN LIGHT CHAIN 1, 3"/>
    <property type="match status" value="1"/>
</dbReference>
<dbReference type="RefSeq" id="XP_052124879.1">
    <property type="nucleotide sequence ID" value="XM_052268919.1"/>
</dbReference>
<dbReference type="PANTHER" id="PTHR23048:SF0">
    <property type="entry name" value="CALMODULIN LIKE 3"/>
    <property type="match status" value="1"/>
</dbReference>
<keyword evidence="1" id="KW-0677">Repeat</keyword>
<accession>A0A9C6WYW1</accession>
<evidence type="ECO:0000313" key="6">
    <source>
        <dbReference type="RefSeq" id="XP_052124879.1"/>
    </source>
</evidence>
<dbReference type="InterPro" id="IPR018247">
    <property type="entry name" value="EF_Hand_1_Ca_BS"/>
</dbReference>
<dbReference type="PROSITE" id="PS50222">
    <property type="entry name" value="EF_HAND_2"/>
    <property type="match status" value="4"/>
</dbReference>
<proteinExistence type="predicted"/>
<feature type="region of interest" description="Disordered" evidence="3">
    <location>
        <begin position="1"/>
        <end position="135"/>
    </location>
</feature>
<dbReference type="CDD" id="cd00051">
    <property type="entry name" value="EFh"/>
    <property type="match status" value="2"/>
</dbReference>
<evidence type="ECO:0000256" key="1">
    <source>
        <dbReference type="ARBA" id="ARBA00022737"/>
    </source>
</evidence>
<feature type="domain" description="EF-hand" evidence="4">
    <location>
        <begin position="152"/>
        <end position="187"/>
    </location>
</feature>
<sequence>MKTSSFSLRVMRRARNKPADGVGHVNQKNREKTPVRTPHSSHDLHKQCARNKPADGSHPPKSASREKTPVGTKASTPSGTKPATAHAHGQPKAGTPKPPSAQKGEVKAKAQPKPAPPPPKPGPPKAKKKGQRHQQHDLVVTINLSEYGLTEDQVAEFKEAFMLFDRDEDGTITMAELGVVMRSLGQRPTETELRDMVNEVDQDGNGTIEFNEFLQMMSKKMKGADGEEELREAFRVFDKNKDGLISSSELRHVMTSLGEKLSDEEVDDMIREADLDGDGMVNYEEFVTILTAKN</sequence>
<evidence type="ECO:0000259" key="4">
    <source>
        <dbReference type="PROSITE" id="PS50222"/>
    </source>
</evidence>
<evidence type="ECO:0000313" key="5">
    <source>
        <dbReference type="Proteomes" id="UP000504606"/>
    </source>
</evidence>
<keyword evidence="5" id="KW-1185">Reference proteome</keyword>
<evidence type="ECO:0000256" key="3">
    <source>
        <dbReference type="SAM" id="MobiDB-lite"/>
    </source>
</evidence>
<dbReference type="SUPFAM" id="SSF47473">
    <property type="entry name" value="EF-hand"/>
    <property type="match status" value="1"/>
</dbReference>
<reference evidence="6" key="1">
    <citation type="submission" date="2025-08" db="UniProtKB">
        <authorList>
            <consortium name="RefSeq"/>
        </authorList>
    </citation>
    <scope>IDENTIFICATION</scope>
    <source>
        <tissue evidence="6">Whole organism</tissue>
    </source>
</reference>
<name>A0A9C6WYW1_FRAOC</name>
<feature type="domain" description="EF-hand" evidence="4">
    <location>
        <begin position="188"/>
        <end position="223"/>
    </location>
</feature>
<dbReference type="SMART" id="SM00054">
    <property type="entry name" value="EFh"/>
    <property type="match status" value="4"/>
</dbReference>
<gene>
    <name evidence="6" type="primary">LOC113216880</name>
</gene>